<dbReference type="OrthoDB" id="1939300at2759"/>
<feature type="domain" description="DUF4283" evidence="1">
    <location>
        <begin position="28"/>
        <end position="112"/>
    </location>
</feature>
<name>A0A1S4CZP2_TOBAC</name>
<dbReference type="RefSeq" id="XP_016506612.1">
    <property type="nucleotide sequence ID" value="XM_016651126.1"/>
</dbReference>
<dbReference type="PANTHER" id="PTHR33233:SF17">
    <property type="entry name" value="DUF4283 DOMAIN-CONTAINING PROTEIN"/>
    <property type="match status" value="1"/>
</dbReference>
<sequence length="199" mass="22757">MWLTYVAPMIQNGEKIVELQQAEIEKKTEKWKMAVILYAVGDTPSIGAIERFIASQWNFVAKPKVYYHNDGFFVVKFRSVEESNEVLYSGPCTINSKSVITKVWTPDFDFKEEGMDSVSRIGSGLGNPIYVNECTTKVKRISYARILVEMDITRPLPTKIIVKDLNGQFEQAITYDWKPVYCSTYLQLGHICQAKPPQQ</sequence>
<proteinExistence type="predicted"/>
<dbReference type="Pfam" id="PF14111">
    <property type="entry name" value="DUF4283"/>
    <property type="match status" value="1"/>
</dbReference>
<evidence type="ECO:0000259" key="1">
    <source>
        <dbReference type="Pfam" id="PF14111"/>
    </source>
</evidence>
<dbReference type="PaxDb" id="4097-A0A1S4CZP2"/>
<dbReference type="KEGG" id="nta:107824383"/>
<dbReference type="PANTHER" id="PTHR33233">
    <property type="entry name" value="ENDONUCLEASE/EXONUCLEASE/PHOSPHATASE"/>
    <property type="match status" value="1"/>
</dbReference>
<accession>A0A1S4CZP2</accession>
<evidence type="ECO:0000313" key="2">
    <source>
        <dbReference type="RefSeq" id="XP_016506612.1"/>
    </source>
</evidence>
<dbReference type="InterPro" id="IPR025558">
    <property type="entry name" value="DUF4283"/>
</dbReference>
<organism evidence="2">
    <name type="scientific">Nicotiana tabacum</name>
    <name type="common">Common tobacco</name>
    <dbReference type="NCBI Taxonomy" id="4097"/>
    <lineage>
        <taxon>Eukaryota</taxon>
        <taxon>Viridiplantae</taxon>
        <taxon>Streptophyta</taxon>
        <taxon>Embryophyta</taxon>
        <taxon>Tracheophyta</taxon>
        <taxon>Spermatophyta</taxon>
        <taxon>Magnoliopsida</taxon>
        <taxon>eudicotyledons</taxon>
        <taxon>Gunneridae</taxon>
        <taxon>Pentapetalae</taxon>
        <taxon>asterids</taxon>
        <taxon>lamiids</taxon>
        <taxon>Solanales</taxon>
        <taxon>Solanaceae</taxon>
        <taxon>Nicotianoideae</taxon>
        <taxon>Nicotianeae</taxon>
        <taxon>Nicotiana</taxon>
    </lineage>
</organism>
<dbReference type="AlphaFoldDB" id="A0A1S4CZP2"/>
<protein>
    <recommendedName>
        <fullName evidence="1">DUF4283 domain-containing protein</fullName>
    </recommendedName>
</protein>
<gene>
    <name evidence="2" type="primary">LOC107824383</name>
</gene>
<reference evidence="2" key="1">
    <citation type="submission" date="2025-08" db="UniProtKB">
        <authorList>
            <consortium name="RefSeq"/>
        </authorList>
    </citation>
    <scope>IDENTIFICATION</scope>
</reference>